<proteinExistence type="predicted"/>
<dbReference type="AlphaFoldDB" id="A0A6M3KZ51"/>
<protein>
    <submittedName>
        <fullName evidence="1">Uncharacterized protein</fullName>
    </submittedName>
</protein>
<organism evidence="1">
    <name type="scientific">viral metagenome</name>
    <dbReference type="NCBI Taxonomy" id="1070528"/>
    <lineage>
        <taxon>unclassified sequences</taxon>
        <taxon>metagenomes</taxon>
        <taxon>organismal metagenomes</taxon>
    </lineage>
</organism>
<name>A0A6M3KZ51_9ZZZZ</name>
<sequence length="66" mass="7726">MLGRCATRESHHFNGAECQIKRLADINKWFDENFIGSKQEIHEIYPYTLVVSSDLPKYRKEINNIG</sequence>
<evidence type="ECO:0000313" key="1">
    <source>
        <dbReference type="EMBL" id="QJA87456.1"/>
    </source>
</evidence>
<accession>A0A6M3KZ51</accession>
<reference evidence="1" key="1">
    <citation type="submission" date="2020-03" db="EMBL/GenBank/DDBJ databases">
        <title>The deep terrestrial virosphere.</title>
        <authorList>
            <person name="Holmfeldt K."/>
            <person name="Nilsson E."/>
            <person name="Simone D."/>
            <person name="Lopez-Fernandez M."/>
            <person name="Wu X."/>
            <person name="de Brujin I."/>
            <person name="Lundin D."/>
            <person name="Andersson A."/>
            <person name="Bertilsson S."/>
            <person name="Dopson M."/>
        </authorList>
    </citation>
    <scope>NUCLEOTIDE SEQUENCE</scope>
    <source>
        <strain evidence="1">MM415B02992</strain>
    </source>
</reference>
<gene>
    <name evidence="1" type="ORF">MM415B02992_0012</name>
</gene>
<dbReference type="EMBL" id="MT142707">
    <property type="protein sequence ID" value="QJA87456.1"/>
    <property type="molecule type" value="Genomic_DNA"/>
</dbReference>